<sequence>MGVGLGLAFGEAGVSASECIPNYYFYLKRVHCIGLFRVFRDGSVLRVFRGVSSISKKFRIFQVATYKGIQHSKSGASSTKRVDARPGTTASSSCMWRSWGWFGSRRLEMQR</sequence>
<reference evidence="2" key="1">
    <citation type="journal article" date="2020" name="Stud. Mycol.">
        <title>101 Dothideomycetes genomes: a test case for predicting lifestyles and emergence of pathogens.</title>
        <authorList>
            <person name="Haridas S."/>
            <person name="Albert R."/>
            <person name="Binder M."/>
            <person name="Bloem J."/>
            <person name="Labutti K."/>
            <person name="Salamov A."/>
            <person name="Andreopoulos B."/>
            <person name="Baker S."/>
            <person name="Barry K."/>
            <person name="Bills G."/>
            <person name="Bluhm B."/>
            <person name="Cannon C."/>
            <person name="Castanera R."/>
            <person name="Culley D."/>
            <person name="Daum C."/>
            <person name="Ezra D."/>
            <person name="Gonzalez J."/>
            <person name="Henrissat B."/>
            <person name="Kuo A."/>
            <person name="Liang C."/>
            <person name="Lipzen A."/>
            <person name="Lutzoni F."/>
            <person name="Magnuson J."/>
            <person name="Mondo S."/>
            <person name="Nolan M."/>
            <person name="Ohm R."/>
            <person name="Pangilinan J."/>
            <person name="Park H.-J."/>
            <person name="Ramirez L."/>
            <person name="Alfaro M."/>
            <person name="Sun H."/>
            <person name="Tritt A."/>
            <person name="Yoshinaga Y."/>
            <person name="Zwiers L.-H."/>
            <person name="Turgeon B."/>
            <person name="Goodwin S."/>
            <person name="Spatafora J."/>
            <person name="Crous P."/>
            <person name="Grigoriev I."/>
        </authorList>
    </citation>
    <scope>NUCLEOTIDE SEQUENCE</scope>
    <source>
        <strain evidence="2">CBS 269.34</strain>
    </source>
</reference>
<dbReference type="EMBL" id="MU004190">
    <property type="protein sequence ID" value="KAF2494925.1"/>
    <property type="molecule type" value="Genomic_DNA"/>
</dbReference>
<dbReference type="AlphaFoldDB" id="A0A6A6QRB2"/>
<evidence type="ECO:0000256" key="1">
    <source>
        <dbReference type="SAM" id="MobiDB-lite"/>
    </source>
</evidence>
<organism evidence="2 3">
    <name type="scientific">Lophium mytilinum</name>
    <dbReference type="NCBI Taxonomy" id="390894"/>
    <lineage>
        <taxon>Eukaryota</taxon>
        <taxon>Fungi</taxon>
        <taxon>Dikarya</taxon>
        <taxon>Ascomycota</taxon>
        <taxon>Pezizomycotina</taxon>
        <taxon>Dothideomycetes</taxon>
        <taxon>Pleosporomycetidae</taxon>
        <taxon>Mytilinidiales</taxon>
        <taxon>Mytilinidiaceae</taxon>
        <taxon>Lophium</taxon>
    </lineage>
</organism>
<proteinExistence type="predicted"/>
<name>A0A6A6QRB2_9PEZI</name>
<protein>
    <submittedName>
        <fullName evidence="2">Uncharacterized protein</fullName>
    </submittedName>
</protein>
<evidence type="ECO:0000313" key="3">
    <source>
        <dbReference type="Proteomes" id="UP000799750"/>
    </source>
</evidence>
<accession>A0A6A6QRB2</accession>
<dbReference type="Proteomes" id="UP000799750">
    <property type="component" value="Unassembled WGS sequence"/>
</dbReference>
<evidence type="ECO:0000313" key="2">
    <source>
        <dbReference type="EMBL" id="KAF2494925.1"/>
    </source>
</evidence>
<gene>
    <name evidence="2" type="ORF">BU16DRAFT_51206</name>
</gene>
<keyword evidence="3" id="KW-1185">Reference proteome</keyword>
<feature type="region of interest" description="Disordered" evidence="1">
    <location>
        <begin position="73"/>
        <end position="92"/>
    </location>
</feature>